<dbReference type="Gene3D" id="3.10.10.10">
    <property type="entry name" value="HIV Type 1 Reverse Transcriptase, subunit A, domain 1"/>
    <property type="match status" value="1"/>
</dbReference>
<evidence type="ECO:0000313" key="1">
    <source>
        <dbReference type="EMBL" id="WMV41353.1"/>
    </source>
</evidence>
<gene>
    <name evidence="1" type="ORF">MTR67_034738</name>
</gene>
<dbReference type="PANTHER" id="PTHR15503:SF45">
    <property type="entry name" value="RNA-DIRECTED DNA POLYMERASE HOMOLOG"/>
    <property type="match status" value="1"/>
</dbReference>
<dbReference type="AlphaFoldDB" id="A0AAF0U8T2"/>
<accession>A0AAF0U8T2</accession>
<dbReference type="EMBL" id="CP133619">
    <property type="protein sequence ID" value="WMV41353.1"/>
    <property type="molecule type" value="Genomic_DNA"/>
</dbReference>
<dbReference type="Gene3D" id="3.30.70.270">
    <property type="match status" value="1"/>
</dbReference>
<dbReference type="Proteomes" id="UP001234989">
    <property type="component" value="Chromosome 8"/>
</dbReference>
<name>A0AAF0U8T2_SOLVR</name>
<protein>
    <submittedName>
        <fullName evidence="1">Uncharacterized protein</fullName>
    </submittedName>
</protein>
<sequence length="258" mass="29273">MLKVIHLDVYSLLDPCATLSFVTPYVAIRFNISLNVLLDPFFVSTPIGESIQAKRVYRNCHVSLSHRVTHVDLVELDMLDFDIILDSETPTHESVPIVNEFLEVFPDDQPGVPPKREINFGIDLLPDMQPISIAPYRMTLAERMELKEKLKDFLDKAFIQPSISPWGAPVKIVHILRSMDFLGHIVSGKGFEVDPKKTNAVKSWPSPLSPSDIQSFLGFAGYYRRIVLGCVLMKNEKVIAYASRQLKVHEKNYPTHDL</sequence>
<dbReference type="PANTHER" id="PTHR15503">
    <property type="entry name" value="LDOC1 RELATED"/>
    <property type="match status" value="1"/>
</dbReference>
<dbReference type="Pfam" id="PF08284">
    <property type="entry name" value="RVP_2"/>
    <property type="match status" value="1"/>
</dbReference>
<dbReference type="SUPFAM" id="SSF56672">
    <property type="entry name" value="DNA/RNA polymerases"/>
    <property type="match status" value="1"/>
</dbReference>
<dbReference type="InterPro" id="IPR043502">
    <property type="entry name" value="DNA/RNA_pol_sf"/>
</dbReference>
<dbReference type="InterPro" id="IPR043128">
    <property type="entry name" value="Rev_trsase/Diguanyl_cyclase"/>
</dbReference>
<dbReference type="CDD" id="cd00303">
    <property type="entry name" value="retropepsin_like"/>
    <property type="match status" value="1"/>
</dbReference>
<reference evidence="1" key="1">
    <citation type="submission" date="2023-08" db="EMBL/GenBank/DDBJ databases">
        <title>A de novo genome assembly of Solanum verrucosum Schlechtendal, a Mexican diploid species geographically isolated from the other diploid A-genome species in potato relatives.</title>
        <authorList>
            <person name="Hosaka K."/>
        </authorList>
    </citation>
    <scope>NUCLEOTIDE SEQUENCE</scope>
    <source>
        <tissue evidence="1">Young leaves</tissue>
    </source>
</reference>
<organism evidence="1 2">
    <name type="scientific">Solanum verrucosum</name>
    <dbReference type="NCBI Taxonomy" id="315347"/>
    <lineage>
        <taxon>Eukaryota</taxon>
        <taxon>Viridiplantae</taxon>
        <taxon>Streptophyta</taxon>
        <taxon>Embryophyta</taxon>
        <taxon>Tracheophyta</taxon>
        <taxon>Spermatophyta</taxon>
        <taxon>Magnoliopsida</taxon>
        <taxon>eudicotyledons</taxon>
        <taxon>Gunneridae</taxon>
        <taxon>Pentapetalae</taxon>
        <taxon>asterids</taxon>
        <taxon>lamiids</taxon>
        <taxon>Solanales</taxon>
        <taxon>Solanaceae</taxon>
        <taxon>Solanoideae</taxon>
        <taxon>Solaneae</taxon>
        <taxon>Solanum</taxon>
    </lineage>
</organism>
<evidence type="ECO:0000313" key="2">
    <source>
        <dbReference type="Proteomes" id="UP001234989"/>
    </source>
</evidence>
<dbReference type="InterPro" id="IPR032567">
    <property type="entry name" value="RTL1-rel"/>
</dbReference>
<keyword evidence="2" id="KW-1185">Reference proteome</keyword>
<proteinExistence type="predicted"/>